<dbReference type="HOGENOM" id="CLU_2128568_0_0_10"/>
<reference evidence="1 2" key="1">
    <citation type="submission" date="2012-08" db="EMBL/GenBank/DDBJ databases">
        <title>The Genome Sequence of Barnesiella intestinihominis YIT 11860.</title>
        <authorList>
            <consortium name="The Broad Institute Genome Sequencing Platform"/>
            <person name="Earl A."/>
            <person name="Ward D."/>
            <person name="Feldgarden M."/>
            <person name="Gevers D."/>
            <person name="Morotomi M."/>
            <person name="Walker B."/>
            <person name="Young S.K."/>
            <person name="Zeng Q."/>
            <person name="Gargeya S."/>
            <person name="Fitzgerald M."/>
            <person name="Haas B."/>
            <person name="Abouelleil A."/>
            <person name="Alvarado L."/>
            <person name="Arachchi H.M."/>
            <person name="Berlin A.M."/>
            <person name="Chapman S.B."/>
            <person name="Goldberg J."/>
            <person name="Griggs A."/>
            <person name="Gujja S."/>
            <person name="Hansen M."/>
            <person name="Howarth C."/>
            <person name="Imamovic A."/>
            <person name="Larimer J."/>
            <person name="McCowen C."/>
            <person name="Montmayeur A."/>
            <person name="Murphy C."/>
            <person name="Neiman D."/>
            <person name="Pearson M."/>
            <person name="Priest M."/>
            <person name="Roberts A."/>
            <person name="Saif S."/>
            <person name="Shea T."/>
            <person name="Sisk P."/>
            <person name="Sykes S."/>
            <person name="Wortman J."/>
            <person name="Nusbaum C."/>
            <person name="Birren B."/>
        </authorList>
    </citation>
    <scope>NUCLEOTIDE SEQUENCE [LARGE SCALE GENOMIC DNA]</scope>
    <source>
        <strain evidence="1 2">YIT 11860</strain>
    </source>
</reference>
<accession>K0WSZ4</accession>
<proteinExistence type="predicted"/>
<keyword evidence="2" id="KW-1185">Reference proteome</keyword>
<dbReference type="EMBL" id="ADLE01000016">
    <property type="protein sequence ID" value="EJZ62498.1"/>
    <property type="molecule type" value="Genomic_DNA"/>
</dbReference>
<sequence>MIYFSLARETTDLLCYTIFHTLIDKRRKEISLFSTKTFYKSSLYKTFLSSRFISKGETKTVLSIINGDCPFMPLTPYNLFQPLRHFVTPPLYFAVQNTEEEVEYFFILPAKIT</sequence>
<name>K0WSZ4_9BACT</name>
<protein>
    <submittedName>
        <fullName evidence="1">Uncharacterized protein</fullName>
    </submittedName>
</protein>
<comment type="caution">
    <text evidence="1">The sequence shown here is derived from an EMBL/GenBank/DDBJ whole genome shotgun (WGS) entry which is preliminary data.</text>
</comment>
<gene>
    <name evidence="1" type="ORF">HMPREF9448_02413</name>
</gene>
<dbReference type="STRING" id="742726.HMPREF9448_02413"/>
<organism evidence="1 2">
    <name type="scientific">Barnesiella intestinihominis YIT 11860</name>
    <dbReference type="NCBI Taxonomy" id="742726"/>
    <lineage>
        <taxon>Bacteria</taxon>
        <taxon>Pseudomonadati</taxon>
        <taxon>Bacteroidota</taxon>
        <taxon>Bacteroidia</taxon>
        <taxon>Bacteroidales</taxon>
        <taxon>Barnesiellaceae</taxon>
        <taxon>Barnesiella</taxon>
    </lineage>
</organism>
<dbReference type="Proteomes" id="UP000006044">
    <property type="component" value="Unassembled WGS sequence"/>
</dbReference>
<evidence type="ECO:0000313" key="2">
    <source>
        <dbReference type="Proteomes" id="UP000006044"/>
    </source>
</evidence>
<dbReference type="AlphaFoldDB" id="K0WSZ4"/>
<evidence type="ECO:0000313" key="1">
    <source>
        <dbReference type="EMBL" id="EJZ62498.1"/>
    </source>
</evidence>